<dbReference type="PANTHER" id="PTHR47547:SF1">
    <property type="entry name" value="ASPARTATE-PROTON SYMPORTER"/>
    <property type="match status" value="1"/>
</dbReference>
<comment type="subcellular location">
    <subcellularLocation>
        <location evidence="1">Membrane</location>
        <topology evidence="1">Multi-pass membrane protein</topology>
    </subcellularLocation>
</comment>
<dbReference type="PANTHER" id="PTHR47547">
    <property type="match status" value="1"/>
</dbReference>
<accession>A0ABS2WLY7</accession>
<name>A0ABS2WLY7_9BACL</name>
<evidence type="ECO:0000313" key="6">
    <source>
        <dbReference type="EMBL" id="MBN2910493.1"/>
    </source>
</evidence>
<evidence type="ECO:0000256" key="4">
    <source>
        <dbReference type="ARBA" id="ARBA00023136"/>
    </source>
</evidence>
<feature type="transmembrane region" description="Helical" evidence="5">
    <location>
        <begin position="437"/>
        <end position="455"/>
    </location>
</feature>
<feature type="transmembrane region" description="Helical" evidence="5">
    <location>
        <begin position="500"/>
        <end position="519"/>
    </location>
</feature>
<evidence type="ECO:0000313" key="7">
    <source>
        <dbReference type="Proteomes" id="UP001177120"/>
    </source>
</evidence>
<organism evidence="6 7">
    <name type="scientific">Polycladomyces zharkentensis</name>
    <dbReference type="NCBI Taxonomy" id="2807616"/>
    <lineage>
        <taxon>Bacteria</taxon>
        <taxon>Bacillati</taxon>
        <taxon>Bacillota</taxon>
        <taxon>Bacilli</taxon>
        <taxon>Bacillales</taxon>
        <taxon>Thermoactinomycetaceae</taxon>
        <taxon>Polycladomyces</taxon>
    </lineage>
</organism>
<evidence type="ECO:0000256" key="1">
    <source>
        <dbReference type="ARBA" id="ARBA00004141"/>
    </source>
</evidence>
<feature type="transmembrane region" description="Helical" evidence="5">
    <location>
        <begin position="145"/>
        <end position="165"/>
    </location>
</feature>
<keyword evidence="2 5" id="KW-0812">Transmembrane</keyword>
<feature type="transmembrane region" description="Helical" evidence="5">
    <location>
        <begin position="355"/>
        <end position="374"/>
    </location>
</feature>
<protein>
    <submittedName>
        <fullName evidence="6">APC family permease</fullName>
    </submittedName>
</protein>
<dbReference type="Proteomes" id="UP001177120">
    <property type="component" value="Unassembled WGS sequence"/>
</dbReference>
<feature type="transmembrane region" description="Helical" evidence="5">
    <location>
        <begin position="380"/>
        <end position="400"/>
    </location>
</feature>
<feature type="transmembrane region" description="Helical" evidence="5">
    <location>
        <begin position="412"/>
        <end position="431"/>
    </location>
</feature>
<reference evidence="6" key="1">
    <citation type="journal article" date="2024" name="Int. J. Syst. Evol. Microbiol.">
        <title>Polycladomyces zharkentensis sp. nov., a novel thermophilic cellulose- and starch-degrading member of the Bacillota from a geothermal aquifer in Kazakhstan.</title>
        <authorList>
            <person name="Mashzhan A."/>
            <person name="Kistaubayeva A."/>
            <person name="Javier-Lopez R."/>
            <person name="Bissenova U."/>
            <person name="Bissenbay A."/>
            <person name="Birkeland N.K."/>
        </authorList>
    </citation>
    <scope>NUCLEOTIDE SEQUENCE</scope>
    <source>
        <strain evidence="6">ZKZ2T</strain>
    </source>
</reference>
<evidence type="ECO:0000256" key="5">
    <source>
        <dbReference type="SAM" id="Phobius"/>
    </source>
</evidence>
<dbReference type="EMBL" id="JAFHAP010000013">
    <property type="protein sequence ID" value="MBN2910493.1"/>
    <property type="molecule type" value="Genomic_DNA"/>
</dbReference>
<dbReference type="RefSeq" id="WP_205496527.1">
    <property type="nucleotide sequence ID" value="NZ_JAFHAP010000013.1"/>
</dbReference>
<dbReference type="InterPro" id="IPR052962">
    <property type="entry name" value="AA_Transporter_AGT"/>
</dbReference>
<dbReference type="Gene3D" id="1.20.1740.10">
    <property type="entry name" value="Amino acid/polyamine transporter I"/>
    <property type="match status" value="1"/>
</dbReference>
<feature type="transmembrane region" description="Helical" evidence="5">
    <location>
        <begin position="291"/>
        <end position="313"/>
    </location>
</feature>
<dbReference type="PIRSF" id="PIRSF006060">
    <property type="entry name" value="AA_transporter"/>
    <property type="match status" value="1"/>
</dbReference>
<feature type="transmembrane region" description="Helical" evidence="5">
    <location>
        <begin position="97"/>
        <end position="116"/>
    </location>
</feature>
<feature type="transmembrane region" description="Helical" evidence="5">
    <location>
        <begin position="21"/>
        <end position="42"/>
    </location>
</feature>
<evidence type="ECO:0000256" key="3">
    <source>
        <dbReference type="ARBA" id="ARBA00022989"/>
    </source>
</evidence>
<evidence type="ECO:0000256" key="2">
    <source>
        <dbReference type="ARBA" id="ARBA00022692"/>
    </source>
</evidence>
<gene>
    <name evidence="6" type="ORF">JQC72_13380</name>
</gene>
<feature type="transmembrane region" description="Helical" evidence="5">
    <location>
        <begin position="54"/>
        <end position="76"/>
    </location>
</feature>
<dbReference type="Pfam" id="PF13520">
    <property type="entry name" value="AA_permease_2"/>
    <property type="match status" value="1"/>
</dbReference>
<keyword evidence="3 5" id="KW-1133">Transmembrane helix</keyword>
<keyword evidence="4 5" id="KW-0472">Membrane</keyword>
<proteinExistence type="predicted"/>
<comment type="caution">
    <text evidence="6">The sequence shown here is derived from an EMBL/GenBank/DDBJ whole genome shotgun (WGS) entry which is preliminary data.</text>
</comment>
<feature type="transmembrane region" description="Helical" evidence="5">
    <location>
        <begin position="249"/>
        <end position="271"/>
    </location>
</feature>
<dbReference type="InterPro" id="IPR002293">
    <property type="entry name" value="AA/rel_permease1"/>
</dbReference>
<feature type="transmembrane region" description="Helical" evidence="5">
    <location>
        <begin position="467"/>
        <end position="488"/>
    </location>
</feature>
<feature type="transmembrane region" description="Helical" evidence="5">
    <location>
        <begin position="177"/>
        <end position="197"/>
    </location>
</feature>
<feature type="transmembrane region" description="Helical" evidence="5">
    <location>
        <begin position="209"/>
        <end position="228"/>
    </location>
</feature>
<sequence>MCTHHQWRGSGSVSEKNMRKDLGTFALMMTGLGSIIGSGWLFGAWKAASVAGPAAIFAWILGMIAIMFIGLTYAELGAMFPQSGGMVRYAQYSHGSFVGFISGWANWIAIVSVIPVEAEASVQYMSSWPWEWARSLYDGKELSSMGLFLAGILVIVYFLLNYWTVRLFAVANNAITVFKFIVPALTALGLIVAGFHSGNFTDHGGFAPYGWSGVLTAIATSGVVFAFNGFQSPVNLAGEAKNPNRSIPVAVVGSILIAGVIYVLLQVAFIGTVSPEQVAKGWANINLNSPFADLAIALNLNWLALILFADAFVSPSGTGITYTATTARMIYGMKENGYMPGIFGAIHPLYGVPRAAMWFNLAISFVFLLLFRGWGSLAEVISVATLISYVTGPISVMALRHTGPHLNRPLKVKGMVLIAPVAFIMASLILYWATWPLTGEVIFIMLLGLPIYFYYQAKLDWNGFGRQLKAGLWLIVYLAYMTLISYLGSEKFGGHNYIPYGADMVLIAVSSLVFYYWGIKSAWETEYIQASKKENVAEKSAASL</sequence>
<keyword evidence="7" id="KW-1185">Reference proteome</keyword>